<dbReference type="Pfam" id="PF23598">
    <property type="entry name" value="LRR_14"/>
    <property type="match status" value="1"/>
</dbReference>
<evidence type="ECO:0000256" key="5">
    <source>
        <dbReference type="SAM" id="SignalP"/>
    </source>
</evidence>
<keyword evidence="9" id="KW-1185">Reference proteome</keyword>
<evidence type="ECO:0000256" key="2">
    <source>
        <dbReference type="ARBA" id="ARBA00022729"/>
    </source>
</evidence>
<proteinExistence type="predicted"/>
<evidence type="ECO:0008006" key="10">
    <source>
        <dbReference type="Google" id="ProtNLM"/>
    </source>
</evidence>
<evidence type="ECO:0000256" key="4">
    <source>
        <dbReference type="SAM" id="Phobius"/>
    </source>
</evidence>
<dbReference type="SUPFAM" id="SSF52058">
    <property type="entry name" value="L domain-like"/>
    <property type="match status" value="1"/>
</dbReference>
<dbReference type="EMBL" id="JARKNE010000013">
    <property type="protein sequence ID" value="KAK5770377.1"/>
    <property type="molecule type" value="Genomic_DNA"/>
</dbReference>
<keyword evidence="2 5" id="KW-0732">Signal</keyword>
<feature type="signal peptide" evidence="5">
    <location>
        <begin position="1"/>
        <end position="23"/>
    </location>
</feature>
<evidence type="ECO:0000256" key="1">
    <source>
        <dbReference type="ARBA" id="ARBA00022614"/>
    </source>
</evidence>
<gene>
    <name evidence="8" type="ORF">PVK06_046527</name>
</gene>
<dbReference type="InterPro" id="IPR055414">
    <property type="entry name" value="LRR_R13L4/SHOC2-like"/>
</dbReference>
<accession>A0ABR0MB77</accession>
<feature type="domain" description="Leucine-rich repeat-containing N-terminal plant-type" evidence="6">
    <location>
        <begin position="24"/>
        <end position="63"/>
    </location>
</feature>
<evidence type="ECO:0000256" key="3">
    <source>
        <dbReference type="ARBA" id="ARBA00022737"/>
    </source>
</evidence>
<name>A0ABR0MB77_GOSAR</name>
<dbReference type="Gene3D" id="3.80.10.10">
    <property type="entry name" value="Ribonuclease Inhibitor"/>
    <property type="match status" value="1"/>
</dbReference>
<keyword evidence="4" id="KW-1133">Transmembrane helix</keyword>
<evidence type="ECO:0000259" key="7">
    <source>
        <dbReference type="Pfam" id="PF23598"/>
    </source>
</evidence>
<reference evidence="8 9" key="1">
    <citation type="submission" date="2023-03" db="EMBL/GenBank/DDBJ databases">
        <title>WGS of Gossypium arboreum.</title>
        <authorList>
            <person name="Yu D."/>
        </authorList>
    </citation>
    <scope>NUCLEOTIDE SEQUENCE [LARGE SCALE GENOMIC DNA]</scope>
    <source>
        <tissue evidence="8">Leaf</tissue>
    </source>
</reference>
<comment type="caution">
    <text evidence="8">The sequence shown here is derived from an EMBL/GenBank/DDBJ whole genome shotgun (WGS) entry which is preliminary data.</text>
</comment>
<feature type="chain" id="PRO_5047442679" description="Leucine-rich repeat-containing N-terminal plant-type domain-containing protein" evidence="5">
    <location>
        <begin position="24"/>
        <end position="241"/>
    </location>
</feature>
<feature type="transmembrane region" description="Helical" evidence="4">
    <location>
        <begin position="218"/>
        <end position="240"/>
    </location>
</feature>
<keyword evidence="4" id="KW-0812">Transmembrane</keyword>
<dbReference type="InterPro" id="IPR013210">
    <property type="entry name" value="LRR_N_plant-typ"/>
</dbReference>
<evidence type="ECO:0000313" key="8">
    <source>
        <dbReference type="EMBL" id="KAK5770377.1"/>
    </source>
</evidence>
<dbReference type="InterPro" id="IPR032675">
    <property type="entry name" value="LRR_dom_sf"/>
</dbReference>
<sequence>MERLISVCLWLILALHLVLRVAGNAEGDALNALKNNLTDPNNLLQDWDPTDTNPCQWYNITCNSENSVTRIDPGNANLSGKLVPDLGMLSNLQYLELYSNNISGEIPEEIGNLTNLVSLDLYLNVLTGHIPATLGNLRKLRFLRLNNNSLTGQIPMALTTIDTLDVSNNQLEGDIPVNGSFSLFQPISFRNNRLNYPPFAPPPPPMPSTASTSSGNSAVGAIVGVVAVSVVLFSAPAIIFA</sequence>
<keyword evidence="4" id="KW-0472">Membrane</keyword>
<feature type="domain" description="Disease resistance R13L4/SHOC-2-like LRR" evidence="7">
    <location>
        <begin position="83"/>
        <end position="164"/>
    </location>
</feature>
<evidence type="ECO:0000259" key="6">
    <source>
        <dbReference type="Pfam" id="PF08263"/>
    </source>
</evidence>
<dbReference type="Pfam" id="PF08263">
    <property type="entry name" value="LRRNT_2"/>
    <property type="match status" value="1"/>
</dbReference>
<protein>
    <recommendedName>
        <fullName evidence="10">Leucine-rich repeat-containing N-terminal plant-type domain-containing protein</fullName>
    </recommendedName>
</protein>
<dbReference type="PANTHER" id="PTHR47988">
    <property type="entry name" value="SOMATIC EMBRYOGENESIS RECEPTOR KINASE 1"/>
    <property type="match status" value="1"/>
</dbReference>
<keyword evidence="3" id="KW-0677">Repeat</keyword>
<keyword evidence="1" id="KW-0433">Leucine-rich repeat</keyword>
<evidence type="ECO:0000313" key="9">
    <source>
        <dbReference type="Proteomes" id="UP001358586"/>
    </source>
</evidence>
<organism evidence="8 9">
    <name type="scientific">Gossypium arboreum</name>
    <name type="common">Tree cotton</name>
    <name type="synonym">Gossypium nanking</name>
    <dbReference type="NCBI Taxonomy" id="29729"/>
    <lineage>
        <taxon>Eukaryota</taxon>
        <taxon>Viridiplantae</taxon>
        <taxon>Streptophyta</taxon>
        <taxon>Embryophyta</taxon>
        <taxon>Tracheophyta</taxon>
        <taxon>Spermatophyta</taxon>
        <taxon>Magnoliopsida</taxon>
        <taxon>eudicotyledons</taxon>
        <taxon>Gunneridae</taxon>
        <taxon>Pentapetalae</taxon>
        <taxon>rosids</taxon>
        <taxon>malvids</taxon>
        <taxon>Malvales</taxon>
        <taxon>Malvaceae</taxon>
        <taxon>Malvoideae</taxon>
        <taxon>Gossypium</taxon>
    </lineage>
</organism>
<dbReference type="Proteomes" id="UP001358586">
    <property type="component" value="Chromosome 13"/>
</dbReference>